<comment type="caution">
    <text evidence="2">The sequence shown here is derived from an EMBL/GenBank/DDBJ whole genome shotgun (WGS) entry which is preliminary data.</text>
</comment>
<evidence type="ECO:0000313" key="3">
    <source>
        <dbReference type="Proteomes" id="UP001586593"/>
    </source>
</evidence>
<sequence>MNKVLAPRRPTSPPVPSARGTGATTPEPLVTQIHLRRASPLPRCPIREIQTDLLLVSFLYIFHNIRLGNIQDSLGDTLSTIHHPTLTSPFPKVLPHRDSLGCAFAGKEGTGIAPHPRYCVEEGQQCVPAARRRDVATKRGGGPDCRSRPPRNEMEIANLIFGF</sequence>
<evidence type="ECO:0000313" key="2">
    <source>
        <dbReference type="EMBL" id="KAL1860732.1"/>
    </source>
</evidence>
<proteinExistence type="predicted"/>
<gene>
    <name evidence="2" type="ORF">VTK73DRAFT_7203</name>
</gene>
<dbReference type="Proteomes" id="UP001586593">
    <property type="component" value="Unassembled WGS sequence"/>
</dbReference>
<organism evidence="2 3">
    <name type="scientific">Phialemonium thermophilum</name>
    <dbReference type="NCBI Taxonomy" id="223376"/>
    <lineage>
        <taxon>Eukaryota</taxon>
        <taxon>Fungi</taxon>
        <taxon>Dikarya</taxon>
        <taxon>Ascomycota</taxon>
        <taxon>Pezizomycotina</taxon>
        <taxon>Sordariomycetes</taxon>
        <taxon>Sordariomycetidae</taxon>
        <taxon>Cephalothecales</taxon>
        <taxon>Cephalothecaceae</taxon>
        <taxon>Phialemonium</taxon>
    </lineage>
</organism>
<name>A0ABR3WFV9_9PEZI</name>
<reference evidence="2 3" key="1">
    <citation type="journal article" date="2024" name="Commun. Biol.">
        <title>Comparative genomic analysis of thermophilic fungi reveals convergent evolutionary adaptations and gene losses.</title>
        <authorList>
            <person name="Steindorff A.S."/>
            <person name="Aguilar-Pontes M.V."/>
            <person name="Robinson A.J."/>
            <person name="Andreopoulos B."/>
            <person name="LaButti K."/>
            <person name="Kuo A."/>
            <person name="Mondo S."/>
            <person name="Riley R."/>
            <person name="Otillar R."/>
            <person name="Haridas S."/>
            <person name="Lipzen A."/>
            <person name="Grimwood J."/>
            <person name="Schmutz J."/>
            <person name="Clum A."/>
            <person name="Reid I.D."/>
            <person name="Moisan M.C."/>
            <person name="Butler G."/>
            <person name="Nguyen T.T.M."/>
            <person name="Dewar K."/>
            <person name="Conant G."/>
            <person name="Drula E."/>
            <person name="Henrissat B."/>
            <person name="Hansel C."/>
            <person name="Singer S."/>
            <person name="Hutchinson M.I."/>
            <person name="de Vries R.P."/>
            <person name="Natvig D.O."/>
            <person name="Powell A.J."/>
            <person name="Tsang A."/>
            <person name="Grigoriev I.V."/>
        </authorList>
    </citation>
    <scope>NUCLEOTIDE SEQUENCE [LARGE SCALE GENOMIC DNA]</scope>
    <source>
        <strain evidence="2 3">ATCC 24622</strain>
    </source>
</reference>
<keyword evidence="3" id="KW-1185">Reference proteome</keyword>
<feature type="region of interest" description="Disordered" evidence="1">
    <location>
        <begin position="1"/>
        <end position="28"/>
    </location>
</feature>
<dbReference type="EMBL" id="JAZHXJ010000443">
    <property type="protein sequence ID" value="KAL1860732.1"/>
    <property type="molecule type" value="Genomic_DNA"/>
</dbReference>
<protein>
    <submittedName>
        <fullName evidence="2">Uncharacterized protein</fullName>
    </submittedName>
</protein>
<accession>A0ABR3WFV9</accession>
<evidence type="ECO:0000256" key="1">
    <source>
        <dbReference type="SAM" id="MobiDB-lite"/>
    </source>
</evidence>